<evidence type="ECO:0000256" key="1">
    <source>
        <dbReference type="SAM" id="MobiDB-lite"/>
    </source>
</evidence>
<evidence type="ECO:0000259" key="2">
    <source>
        <dbReference type="Pfam" id="PF00651"/>
    </source>
</evidence>
<name>A0A8K0RBQ0_9PLEO</name>
<dbReference type="Proteomes" id="UP000813461">
    <property type="component" value="Unassembled WGS sequence"/>
</dbReference>
<dbReference type="Gene3D" id="3.30.710.10">
    <property type="entry name" value="Potassium Channel Kv1.1, Chain A"/>
    <property type="match status" value="1"/>
</dbReference>
<dbReference type="SUPFAM" id="SSF54695">
    <property type="entry name" value="POZ domain"/>
    <property type="match status" value="1"/>
</dbReference>
<dbReference type="InterPro" id="IPR000210">
    <property type="entry name" value="BTB/POZ_dom"/>
</dbReference>
<dbReference type="InterPro" id="IPR011333">
    <property type="entry name" value="SKP1/BTB/POZ_sf"/>
</dbReference>
<comment type="caution">
    <text evidence="3">The sequence shown here is derived from an EMBL/GenBank/DDBJ whole genome shotgun (WGS) entry which is preliminary data.</text>
</comment>
<dbReference type="PANTHER" id="PTHR47843">
    <property type="entry name" value="BTB DOMAIN-CONTAINING PROTEIN-RELATED"/>
    <property type="match status" value="1"/>
</dbReference>
<proteinExistence type="predicted"/>
<dbReference type="AlphaFoldDB" id="A0A8K0RBQ0"/>
<feature type="compositionally biased region" description="Pro residues" evidence="1">
    <location>
        <begin position="92"/>
        <end position="103"/>
    </location>
</feature>
<organism evidence="3 4">
    <name type="scientific">Paraphoma chrysanthemicola</name>
    <dbReference type="NCBI Taxonomy" id="798071"/>
    <lineage>
        <taxon>Eukaryota</taxon>
        <taxon>Fungi</taxon>
        <taxon>Dikarya</taxon>
        <taxon>Ascomycota</taxon>
        <taxon>Pezizomycotina</taxon>
        <taxon>Dothideomycetes</taxon>
        <taxon>Pleosporomycetidae</taxon>
        <taxon>Pleosporales</taxon>
        <taxon>Pleosporineae</taxon>
        <taxon>Phaeosphaeriaceae</taxon>
        <taxon>Paraphoma</taxon>
    </lineage>
</organism>
<feature type="compositionally biased region" description="Low complexity" evidence="1">
    <location>
        <begin position="25"/>
        <end position="57"/>
    </location>
</feature>
<reference evidence="3" key="1">
    <citation type="journal article" date="2021" name="Nat. Commun.">
        <title>Genetic determinants of endophytism in the Arabidopsis root mycobiome.</title>
        <authorList>
            <person name="Mesny F."/>
            <person name="Miyauchi S."/>
            <person name="Thiergart T."/>
            <person name="Pickel B."/>
            <person name="Atanasova L."/>
            <person name="Karlsson M."/>
            <person name="Huettel B."/>
            <person name="Barry K.W."/>
            <person name="Haridas S."/>
            <person name="Chen C."/>
            <person name="Bauer D."/>
            <person name="Andreopoulos W."/>
            <person name="Pangilinan J."/>
            <person name="LaButti K."/>
            <person name="Riley R."/>
            <person name="Lipzen A."/>
            <person name="Clum A."/>
            <person name="Drula E."/>
            <person name="Henrissat B."/>
            <person name="Kohler A."/>
            <person name="Grigoriev I.V."/>
            <person name="Martin F.M."/>
            <person name="Hacquard S."/>
        </authorList>
    </citation>
    <scope>NUCLEOTIDE SEQUENCE</scope>
    <source>
        <strain evidence="3">MPI-SDFR-AT-0120</strain>
    </source>
</reference>
<evidence type="ECO:0000313" key="4">
    <source>
        <dbReference type="Proteomes" id="UP000813461"/>
    </source>
</evidence>
<dbReference type="Pfam" id="PF00651">
    <property type="entry name" value="BTB"/>
    <property type="match status" value="1"/>
</dbReference>
<evidence type="ECO:0000313" key="3">
    <source>
        <dbReference type="EMBL" id="KAH7091480.1"/>
    </source>
</evidence>
<protein>
    <recommendedName>
        <fullName evidence="2">BTB domain-containing protein</fullName>
    </recommendedName>
</protein>
<gene>
    <name evidence="3" type="ORF">FB567DRAFT_490455</name>
</gene>
<keyword evidence="4" id="KW-1185">Reference proteome</keyword>
<feature type="domain" description="BTB" evidence="2">
    <location>
        <begin position="138"/>
        <end position="208"/>
    </location>
</feature>
<feature type="region of interest" description="Disordered" evidence="1">
    <location>
        <begin position="1"/>
        <end position="138"/>
    </location>
</feature>
<dbReference type="OrthoDB" id="6359816at2759"/>
<sequence length="337" mass="37573">MFVTASGLDLYGRPNRYSASRPETASRLSTTSSDASSLHRTSSIASNASTSASSVASVDTKRRPQHRKAPSGSSFHFLRPFHRKAQSEPHAQLPPPPPPPAPTSSPRQKEPPPRPRRPSQEAQRWSEPPPALPTIRPSNTQWQCSDLVVKCKDDVYHVDRSIMSYQSKWFARICSIMRTPKASKSVIDLSADDSDAVAAMMQYCYQLDYTDRSADIVSEVDETSDLCPHVNVYMLAERYGMAGLKKLALQKFDDLAKIGLTVNGSEVQMLEAVRSIYAPSRRANADELRHVIVKICADHVQGFISGSHTTMALVFESMDELPEFRSDLFEEMASRWK</sequence>
<dbReference type="EMBL" id="JAGMVJ010000004">
    <property type="protein sequence ID" value="KAH7091480.1"/>
    <property type="molecule type" value="Genomic_DNA"/>
</dbReference>
<dbReference type="PANTHER" id="PTHR47843:SF5">
    <property type="entry name" value="BTB_POZ DOMAIN PROTEIN"/>
    <property type="match status" value="1"/>
</dbReference>
<accession>A0A8K0RBQ0</accession>